<evidence type="ECO:0000256" key="1">
    <source>
        <dbReference type="SAM" id="Phobius"/>
    </source>
</evidence>
<evidence type="ECO:0000313" key="4">
    <source>
        <dbReference type="EMBL" id="KAH0939209.1"/>
    </source>
</evidence>
<feature type="domain" description="RecA-like N-terminal" evidence="2">
    <location>
        <begin position="32"/>
        <end position="121"/>
    </location>
</feature>
<dbReference type="EMBL" id="JAGKQM010000002">
    <property type="protein sequence ID" value="KAH0939209.1"/>
    <property type="molecule type" value="Genomic_DNA"/>
</dbReference>
<dbReference type="Proteomes" id="UP000824890">
    <property type="component" value="Unassembled WGS sequence"/>
</dbReference>
<evidence type="ECO:0000313" key="3">
    <source>
        <dbReference type="EMBL" id="CAF2142011.1"/>
    </source>
</evidence>
<feature type="transmembrane region" description="Helical" evidence="1">
    <location>
        <begin position="7"/>
        <end position="25"/>
    </location>
</feature>
<protein>
    <submittedName>
        <fullName evidence="3">(rape) hypothetical protein</fullName>
    </submittedName>
</protein>
<keyword evidence="1" id="KW-0472">Membrane</keyword>
<keyword evidence="1" id="KW-0812">Transmembrane</keyword>
<keyword evidence="5" id="KW-1185">Reference proteome</keyword>
<reference evidence="4 5" key="2">
    <citation type="submission" date="2021-05" db="EMBL/GenBank/DDBJ databases">
        <title>Genome Assembly of Synthetic Allotetraploid Brassica napus Reveals Homoeologous Exchanges between Subgenomes.</title>
        <authorList>
            <person name="Davis J.T."/>
        </authorList>
    </citation>
    <scope>NUCLEOTIDE SEQUENCE [LARGE SCALE GENOMIC DNA]</scope>
    <source>
        <strain evidence="5">cv. Da-Ae</strain>
        <tissue evidence="4">Seedling</tissue>
    </source>
</reference>
<reference evidence="3" key="1">
    <citation type="submission" date="2021-01" db="EMBL/GenBank/DDBJ databases">
        <authorList>
            <consortium name="Genoscope - CEA"/>
            <person name="William W."/>
        </authorList>
    </citation>
    <scope>NUCLEOTIDE SEQUENCE</scope>
</reference>
<dbReference type="AlphaFoldDB" id="A0A816X6K7"/>
<name>A0A816X6K7_BRANA</name>
<proteinExistence type="predicted"/>
<dbReference type="EMBL" id="HG994356">
    <property type="protein sequence ID" value="CAF2142011.1"/>
    <property type="molecule type" value="Genomic_DNA"/>
</dbReference>
<evidence type="ECO:0000313" key="5">
    <source>
        <dbReference type="Proteomes" id="UP000824890"/>
    </source>
</evidence>
<sequence>MILFCCFAPEIILGGSLYLFVILLFPKIMNLCVCSFGSLDVINADSVIKEHLRMRLANAHMVIQASLMSQTLHKLSHSLSRTIPSPTLIFFISQRATLSAFGGFGGPTEVTWGGNFLSFICLNIRSGKVKM</sequence>
<dbReference type="Pfam" id="PF00154">
    <property type="entry name" value="RecA_N"/>
    <property type="match status" value="1"/>
</dbReference>
<gene>
    <name evidence="3" type="ORF">DARMORV10_A02P28140.1</name>
    <name evidence="4" type="ORF">HID58_006670</name>
</gene>
<dbReference type="Proteomes" id="UP001295469">
    <property type="component" value="Chromosome A02"/>
</dbReference>
<keyword evidence="1" id="KW-1133">Transmembrane helix</keyword>
<accession>A0A816X6K7</accession>
<evidence type="ECO:0000259" key="2">
    <source>
        <dbReference type="Pfam" id="PF00154"/>
    </source>
</evidence>
<dbReference type="InterPro" id="IPR049428">
    <property type="entry name" value="RecA-like_N"/>
</dbReference>
<organism evidence="3">
    <name type="scientific">Brassica napus</name>
    <name type="common">Rape</name>
    <dbReference type="NCBI Taxonomy" id="3708"/>
    <lineage>
        <taxon>Eukaryota</taxon>
        <taxon>Viridiplantae</taxon>
        <taxon>Streptophyta</taxon>
        <taxon>Embryophyta</taxon>
        <taxon>Tracheophyta</taxon>
        <taxon>Spermatophyta</taxon>
        <taxon>Magnoliopsida</taxon>
        <taxon>eudicotyledons</taxon>
        <taxon>Gunneridae</taxon>
        <taxon>Pentapetalae</taxon>
        <taxon>rosids</taxon>
        <taxon>malvids</taxon>
        <taxon>Brassicales</taxon>
        <taxon>Brassicaceae</taxon>
        <taxon>Brassiceae</taxon>
        <taxon>Brassica</taxon>
    </lineage>
</organism>